<dbReference type="RefSeq" id="WP_169528415.1">
    <property type="nucleotide sequence ID" value="NZ_JAAMPU010000108.1"/>
</dbReference>
<name>A0A972FWI8_9FLAO</name>
<evidence type="ECO:0000259" key="1">
    <source>
        <dbReference type="SMART" id="SM00245"/>
    </source>
</evidence>
<evidence type="ECO:0000313" key="2">
    <source>
        <dbReference type="EMBL" id="NMH29317.1"/>
    </source>
</evidence>
<dbReference type="Proteomes" id="UP000712080">
    <property type="component" value="Unassembled WGS sequence"/>
</dbReference>
<keyword evidence="3" id="KW-1185">Reference proteome</keyword>
<organism evidence="2 3">
    <name type="scientific">Flavobacterium silvaticum</name>
    <dbReference type="NCBI Taxonomy" id="1852020"/>
    <lineage>
        <taxon>Bacteria</taxon>
        <taxon>Pseudomonadati</taxon>
        <taxon>Bacteroidota</taxon>
        <taxon>Flavobacteriia</taxon>
        <taxon>Flavobacteriales</taxon>
        <taxon>Flavobacteriaceae</taxon>
        <taxon>Flavobacterium</taxon>
    </lineage>
</organism>
<dbReference type="GO" id="GO:0006508">
    <property type="term" value="P:proteolysis"/>
    <property type="evidence" value="ECO:0007669"/>
    <property type="project" value="InterPro"/>
</dbReference>
<comment type="caution">
    <text evidence="2">The sequence shown here is derived from an EMBL/GenBank/DDBJ whole genome shotgun (WGS) entry which is preliminary data.</text>
</comment>
<dbReference type="Gene3D" id="3.90.226.10">
    <property type="entry name" value="2-enoyl-CoA Hydratase, Chain A, domain 1"/>
    <property type="match status" value="1"/>
</dbReference>
<protein>
    <recommendedName>
        <fullName evidence="1">Tail specific protease domain-containing protein</fullName>
    </recommendedName>
</protein>
<evidence type="ECO:0000313" key="3">
    <source>
        <dbReference type="Proteomes" id="UP000712080"/>
    </source>
</evidence>
<dbReference type="AlphaFoldDB" id="A0A972FWI8"/>
<dbReference type="EMBL" id="JAAMPU010000108">
    <property type="protein sequence ID" value="NMH29317.1"/>
    <property type="molecule type" value="Genomic_DNA"/>
</dbReference>
<accession>A0A972FWI8</accession>
<gene>
    <name evidence="2" type="ORF">G6047_14860</name>
</gene>
<dbReference type="InterPro" id="IPR029045">
    <property type="entry name" value="ClpP/crotonase-like_dom_sf"/>
</dbReference>
<dbReference type="SUPFAM" id="SSF52096">
    <property type="entry name" value="ClpP/crotonase"/>
    <property type="match status" value="1"/>
</dbReference>
<dbReference type="InterPro" id="IPR005151">
    <property type="entry name" value="Tail-specific_protease"/>
</dbReference>
<dbReference type="Pfam" id="PF03572">
    <property type="entry name" value="Peptidase_S41"/>
    <property type="match status" value="1"/>
</dbReference>
<dbReference type="GO" id="GO:0008236">
    <property type="term" value="F:serine-type peptidase activity"/>
    <property type="evidence" value="ECO:0007669"/>
    <property type="project" value="InterPro"/>
</dbReference>
<proteinExistence type="predicted"/>
<sequence length="468" mass="52919">MKKWHVTCCIIVTHLLSAQSPDCNCKTVFNQLTHKIETEYPGFSAKTKDTAAYRLFKQKLSEETVKANSAPCPQLLKTYTDFFKDPHLWAGANGVPFTATSTISSVGTINLDITDFKNKIGRTKDAYEGIWSNGQYTFGIKKTNANEYTGFIIDSKYTEWKPGDIKFKLYTTGAFEYYLLDRTLKTGDFKLIDKSILHLEDVSVALVKQTPFPELNKEQLETRLKGLDGFYFKKVTTKTSILKLPSFEYQYLKTIDSLLEQNKSLLEESENLIIDLRGNPGGTTDAYQKLLPYISGKSIRHTGTEFLATQTYIDNLEAYKKTLAPNTPVAEIDNYIKKLKDNLGHFVTRDEIGNVGDYTEQITVASKSPRQIVILANKLTGSSAEYFLFIAKQSKKVKVLGKPSYGALDYGNAYLSHLECSGYQVSLPTYRALRLPDYPIDNIGIQPDIYLDKSVQDWISFAIDYLEN</sequence>
<dbReference type="SMART" id="SM00245">
    <property type="entry name" value="TSPc"/>
    <property type="match status" value="1"/>
</dbReference>
<reference evidence="2" key="1">
    <citation type="submission" date="2020-02" db="EMBL/GenBank/DDBJ databases">
        <title>Flavobacterium sp. genome.</title>
        <authorList>
            <person name="Jung H.S."/>
            <person name="Baek J.H."/>
            <person name="Jeon C.O."/>
        </authorList>
    </citation>
    <scope>NUCLEOTIDE SEQUENCE</scope>
    <source>
        <strain evidence="2">SE-s28</strain>
    </source>
</reference>
<feature type="domain" description="Tail specific protease" evidence="1">
    <location>
        <begin position="296"/>
        <end position="452"/>
    </location>
</feature>